<dbReference type="AlphaFoldDB" id="A0A4Y2C3M5"/>
<accession>A0A4Y2C3M5</accession>
<reference evidence="1 2" key="1">
    <citation type="journal article" date="2019" name="Sci. Rep.">
        <title>Orb-weaving spider Araneus ventricosus genome elucidates the spidroin gene catalogue.</title>
        <authorList>
            <person name="Kono N."/>
            <person name="Nakamura H."/>
            <person name="Ohtoshi R."/>
            <person name="Moran D.A.P."/>
            <person name="Shinohara A."/>
            <person name="Yoshida Y."/>
            <person name="Fujiwara M."/>
            <person name="Mori M."/>
            <person name="Tomita M."/>
            <person name="Arakawa K."/>
        </authorList>
    </citation>
    <scope>NUCLEOTIDE SEQUENCE [LARGE SCALE GENOMIC DNA]</scope>
</reference>
<proteinExistence type="predicted"/>
<protein>
    <submittedName>
        <fullName evidence="1">Uncharacterized protein</fullName>
    </submittedName>
</protein>
<organism evidence="1 2">
    <name type="scientific">Araneus ventricosus</name>
    <name type="common">Orbweaver spider</name>
    <name type="synonym">Epeira ventricosa</name>
    <dbReference type="NCBI Taxonomy" id="182803"/>
    <lineage>
        <taxon>Eukaryota</taxon>
        <taxon>Metazoa</taxon>
        <taxon>Ecdysozoa</taxon>
        <taxon>Arthropoda</taxon>
        <taxon>Chelicerata</taxon>
        <taxon>Arachnida</taxon>
        <taxon>Araneae</taxon>
        <taxon>Araneomorphae</taxon>
        <taxon>Entelegynae</taxon>
        <taxon>Araneoidea</taxon>
        <taxon>Araneidae</taxon>
        <taxon>Araneus</taxon>
    </lineage>
</organism>
<dbReference type="Proteomes" id="UP000499080">
    <property type="component" value="Unassembled WGS sequence"/>
</dbReference>
<sequence>MWIRHWGFIAVESRSAEQRVVEYRLRTHTQSTAARRNCPLTSDHLPMFLQNVGTTPHTWRLFCAKSSRNTHLDFWLVSEAPGKTEEIASLCAERVQFL</sequence>
<name>A0A4Y2C3M5_ARAVE</name>
<keyword evidence="2" id="KW-1185">Reference proteome</keyword>
<dbReference type="EMBL" id="BGPR01000134">
    <property type="protein sequence ID" value="GBL97924.1"/>
    <property type="molecule type" value="Genomic_DNA"/>
</dbReference>
<evidence type="ECO:0000313" key="1">
    <source>
        <dbReference type="EMBL" id="GBL97924.1"/>
    </source>
</evidence>
<comment type="caution">
    <text evidence="1">The sequence shown here is derived from an EMBL/GenBank/DDBJ whole genome shotgun (WGS) entry which is preliminary data.</text>
</comment>
<evidence type="ECO:0000313" key="2">
    <source>
        <dbReference type="Proteomes" id="UP000499080"/>
    </source>
</evidence>
<gene>
    <name evidence="1" type="ORF">AVEN_127025_1</name>
</gene>